<keyword evidence="10" id="KW-0812">Transmembrane</keyword>
<keyword evidence="9" id="KW-0175">Coiled coil</keyword>
<accession>A0A4Z0Q3S2</accession>
<dbReference type="PANTHER" id="PTHR24421:SF10">
    <property type="entry name" value="NITRATE_NITRITE SENSOR PROTEIN NARQ"/>
    <property type="match status" value="1"/>
</dbReference>
<dbReference type="GO" id="GO:0046983">
    <property type="term" value="F:protein dimerization activity"/>
    <property type="evidence" value="ECO:0007669"/>
    <property type="project" value="InterPro"/>
</dbReference>
<dbReference type="EMBL" id="SRLC01000001">
    <property type="protein sequence ID" value="TGE24139.1"/>
    <property type="molecule type" value="Genomic_DNA"/>
</dbReference>
<keyword evidence="10" id="KW-0472">Membrane</keyword>
<dbReference type="Gene3D" id="1.20.5.1930">
    <property type="match status" value="1"/>
</dbReference>
<evidence type="ECO:0000256" key="7">
    <source>
        <dbReference type="ARBA" id="ARBA00022840"/>
    </source>
</evidence>
<keyword evidence="7" id="KW-0067">ATP-binding</keyword>
<dbReference type="CDD" id="cd16917">
    <property type="entry name" value="HATPase_UhpB-NarQ-NarX-like"/>
    <property type="match status" value="1"/>
</dbReference>
<dbReference type="Pfam" id="PF07730">
    <property type="entry name" value="HisKA_3"/>
    <property type="match status" value="1"/>
</dbReference>
<dbReference type="GO" id="GO:0016020">
    <property type="term" value="C:membrane"/>
    <property type="evidence" value="ECO:0007669"/>
    <property type="project" value="InterPro"/>
</dbReference>
<feature type="domain" description="Histidine kinase" evidence="11">
    <location>
        <begin position="77"/>
        <end position="267"/>
    </location>
</feature>
<comment type="catalytic activity">
    <reaction evidence="1">
        <text>ATP + protein L-histidine = ADP + protein N-phospho-L-histidine.</text>
        <dbReference type="EC" id="2.7.13.3"/>
    </reaction>
</comment>
<feature type="transmembrane region" description="Helical" evidence="10">
    <location>
        <begin position="12"/>
        <end position="33"/>
    </location>
</feature>
<comment type="caution">
    <text evidence="12">The sequence shown here is derived from an EMBL/GenBank/DDBJ whole genome shotgun (WGS) entry which is preliminary data.</text>
</comment>
<dbReference type="PANTHER" id="PTHR24421">
    <property type="entry name" value="NITRATE/NITRITE SENSOR PROTEIN NARX-RELATED"/>
    <property type="match status" value="1"/>
</dbReference>
<reference evidence="12 13" key="1">
    <citation type="submission" date="2019-04" db="EMBL/GenBank/DDBJ databases">
        <authorList>
            <person name="Feng G."/>
            <person name="Zhang J."/>
            <person name="Zhu H."/>
        </authorList>
    </citation>
    <scope>NUCLEOTIDE SEQUENCE [LARGE SCALE GENOMIC DNA]</scope>
    <source>
        <strain evidence="12 13">JCM 31653</strain>
    </source>
</reference>
<dbReference type="InterPro" id="IPR005467">
    <property type="entry name" value="His_kinase_dom"/>
</dbReference>
<protein>
    <recommendedName>
        <fullName evidence="2">histidine kinase</fullName>
        <ecNumber evidence="2">2.7.13.3</ecNumber>
    </recommendedName>
</protein>
<gene>
    <name evidence="12" type="ORF">E5K00_02690</name>
</gene>
<dbReference type="InterPro" id="IPR011712">
    <property type="entry name" value="Sig_transdc_His_kin_sub3_dim/P"/>
</dbReference>
<dbReference type="Pfam" id="PF02518">
    <property type="entry name" value="HATPase_c"/>
    <property type="match status" value="1"/>
</dbReference>
<evidence type="ECO:0000256" key="2">
    <source>
        <dbReference type="ARBA" id="ARBA00012438"/>
    </source>
</evidence>
<organism evidence="12 13">
    <name type="scientific">Hymenobacter aquaticus</name>
    <dbReference type="NCBI Taxonomy" id="1867101"/>
    <lineage>
        <taxon>Bacteria</taxon>
        <taxon>Pseudomonadati</taxon>
        <taxon>Bacteroidota</taxon>
        <taxon>Cytophagia</taxon>
        <taxon>Cytophagales</taxon>
        <taxon>Hymenobacteraceae</taxon>
        <taxon>Hymenobacter</taxon>
    </lineage>
</organism>
<sequence length="267" mass="29460">MALGKPEEVDNIYALIVLSIVGAFSLIVSFVLIHFRNQNRLAAQAKQLQEARIQYQQELLAAVIESQEAERRRIGQDLHDDVGTALSNLRMTVELYQHRTGPAADPAAFITSCKAIIDKVMVEVRHISHNLSPVSLNLYGFTEAVEELADMLNNGRTLRCSLDNEAAPVLDALPGPQATALYRVVEELLNNAVKHSAGQKVQLKFWLEPDVLIFSYQDDGRGMQWEPAAKKGMGLHNIESRLSILQATYSVQTAPGAGFGFVARVPL</sequence>
<keyword evidence="4" id="KW-0808">Transferase</keyword>
<dbReference type="InterPro" id="IPR050482">
    <property type="entry name" value="Sensor_HK_TwoCompSys"/>
</dbReference>
<dbReference type="Gene3D" id="3.30.565.10">
    <property type="entry name" value="Histidine kinase-like ATPase, C-terminal domain"/>
    <property type="match status" value="1"/>
</dbReference>
<dbReference type="InterPro" id="IPR036890">
    <property type="entry name" value="HATPase_C_sf"/>
</dbReference>
<dbReference type="GO" id="GO:0000155">
    <property type="term" value="F:phosphorelay sensor kinase activity"/>
    <property type="evidence" value="ECO:0007669"/>
    <property type="project" value="InterPro"/>
</dbReference>
<evidence type="ECO:0000313" key="13">
    <source>
        <dbReference type="Proteomes" id="UP000297549"/>
    </source>
</evidence>
<proteinExistence type="predicted"/>
<evidence type="ECO:0000256" key="5">
    <source>
        <dbReference type="ARBA" id="ARBA00022741"/>
    </source>
</evidence>
<evidence type="ECO:0000256" key="10">
    <source>
        <dbReference type="SAM" id="Phobius"/>
    </source>
</evidence>
<dbReference type="GO" id="GO:0005524">
    <property type="term" value="F:ATP binding"/>
    <property type="evidence" value="ECO:0007669"/>
    <property type="project" value="UniProtKB-KW"/>
</dbReference>
<keyword evidence="3" id="KW-0597">Phosphoprotein</keyword>
<dbReference type="EC" id="2.7.13.3" evidence="2"/>
<keyword evidence="10" id="KW-1133">Transmembrane helix</keyword>
<name>A0A4Z0Q3S2_9BACT</name>
<evidence type="ECO:0000256" key="3">
    <source>
        <dbReference type="ARBA" id="ARBA00022553"/>
    </source>
</evidence>
<evidence type="ECO:0000256" key="4">
    <source>
        <dbReference type="ARBA" id="ARBA00022679"/>
    </source>
</evidence>
<evidence type="ECO:0000256" key="9">
    <source>
        <dbReference type="SAM" id="Coils"/>
    </source>
</evidence>
<keyword evidence="13" id="KW-1185">Reference proteome</keyword>
<dbReference type="SUPFAM" id="SSF55874">
    <property type="entry name" value="ATPase domain of HSP90 chaperone/DNA topoisomerase II/histidine kinase"/>
    <property type="match status" value="1"/>
</dbReference>
<keyword evidence="8" id="KW-0902">Two-component regulatory system</keyword>
<evidence type="ECO:0000256" key="6">
    <source>
        <dbReference type="ARBA" id="ARBA00022777"/>
    </source>
</evidence>
<feature type="coiled-coil region" evidence="9">
    <location>
        <begin position="38"/>
        <end position="65"/>
    </location>
</feature>
<evidence type="ECO:0000259" key="11">
    <source>
        <dbReference type="PROSITE" id="PS50109"/>
    </source>
</evidence>
<dbReference type="PROSITE" id="PS50109">
    <property type="entry name" value="HIS_KIN"/>
    <property type="match status" value="1"/>
</dbReference>
<evidence type="ECO:0000256" key="8">
    <source>
        <dbReference type="ARBA" id="ARBA00023012"/>
    </source>
</evidence>
<dbReference type="InterPro" id="IPR003594">
    <property type="entry name" value="HATPase_dom"/>
</dbReference>
<dbReference type="OrthoDB" id="9760839at2"/>
<dbReference type="Proteomes" id="UP000297549">
    <property type="component" value="Unassembled WGS sequence"/>
</dbReference>
<evidence type="ECO:0000313" key="12">
    <source>
        <dbReference type="EMBL" id="TGE24139.1"/>
    </source>
</evidence>
<keyword evidence="5" id="KW-0547">Nucleotide-binding</keyword>
<evidence type="ECO:0000256" key="1">
    <source>
        <dbReference type="ARBA" id="ARBA00000085"/>
    </source>
</evidence>
<dbReference type="AlphaFoldDB" id="A0A4Z0Q3S2"/>
<keyword evidence="6" id="KW-0418">Kinase</keyword>